<dbReference type="Gene3D" id="2.160.20.120">
    <property type="match status" value="1"/>
</dbReference>
<dbReference type="PANTHER" id="PTHR34094">
    <property type="match status" value="1"/>
</dbReference>
<reference evidence="2 3" key="1">
    <citation type="submission" date="2017-04" db="EMBL/GenBank/DDBJ databases">
        <authorList>
            <person name="Afonso C.L."/>
            <person name="Miller P.J."/>
            <person name="Scott M.A."/>
            <person name="Spackman E."/>
            <person name="Goraichik I."/>
            <person name="Dimitrov K.M."/>
            <person name="Suarez D.L."/>
            <person name="Swayne D.E."/>
        </authorList>
    </citation>
    <scope>NUCLEOTIDE SEQUENCE [LARGE SCALE GENOMIC DNA]</scope>
    <source>
        <strain evidence="2 3">DSM 43828</strain>
    </source>
</reference>
<organism evidence="2 3">
    <name type="scientific">Kibdelosporangium aridum</name>
    <dbReference type="NCBI Taxonomy" id="2030"/>
    <lineage>
        <taxon>Bacteria</taxon>
        <taxon>Bacillati</taxon>
        <taxon>Actinomycetota</taxon>
        <taxon>Actinomycetes</taxon>
        <taxon>Pseudonocardiales</taxon>
        <taxon>Pseudonocardiaceae</taxon>
        <taxon>Kibdelosporangium</taxon>
    </lineage>
</organism>
<protein>
    <submittedName>
        <fullName evidence="2">Putative adhesin</fullName>
    </submittedName>
</protein>
<dbReference type="RefSeq" id="WP_033387138.1">
    <property type="nucleotide sequence ID" value="NZ_FWXV01000003.1"/>
</dbReference>
<sequence>MTEEKVHNFEADGPQDIDVQIKSGAVDVLLTDEPGISVRIRPRPDTGNPLSEGLSQLVNLFSQFEPVPSPEDVVGKAVVEYSNNRVVVRAPDRMRHVPLGITVRAPSGSNVDVRSHSGDVLVTGAAGRLSVRTGSGEIKVDRADGAATVITGTGAVRLGPMLGGLQARTGSGDVEVSSVGGSSAALITGSGDVWLGAVASDVTARTGTGDLTVADAATGKIDLNTGSGEIRVGIRQGTCAEVDLQSSTGQARSELALKDSPPQGEVKLRVRGRTRSGSAVVSAALDG</sequence>
<dbReference type="OrthoDB" id="3677688at2"/>
<dbReference type="EMBL" id="FWXV01000003">
    <property type="protein sequence ID" value="SMD11057.1"/>
    <property type="molecule type" value="Genomic_DNA"/>
</dbReference>
<dbReference type="Proteomes" id="UP000192674">
    <property type="component" value="Unassembled WGS sequence"/>
</dbReference>
<evidence type="ECO:0000313" key="2">
    <source>
        <dbReference type="EMBL" id="SMD11057.1"/>
    </source>
</evidence>
<proteinExistence type="predicted"/>
<dbReference type="Pfam" id="PF13349">
    <property type="entry name" value="DUF4097"/>
    <property type="match status" value="1"/>
</dbReference>
<accession>A0A1Y5XTR5</accession>
<evidence type="ECO:0000313" key="3">
    <source>
        <dbReference type="Proteomes" id="UP000192674"/>
    </source>
</evidence>
<keyword evidence="3" id="KW-1185">Reference proteome</keyword>
<name>A0A1Y5XTR5_KIBAR</name>
<dbReference type="PANTHER" id="PTHR34094:SF1">
    <property type="entry name" value="PROTEIN FAM185A"/>
    <property type="match status" value="1"/>
</dbReference>
<dbReference type="InterPro" id="IPR025164">
    <property type="entry name" value="Toastrack_DUF4097"/>
</dbReference>
<gene>
    <name evidence="2" type="ORF">SAMN05661093_04731</name>
</gene>
<feature type="domain" description="DUF4097" evidence="1">
    <location>
        <begin position="101"/>
        <end position="283"/>
    </location>
</feature>
<dbReference type="AlphaFoldDB" id="A0A1Y5XTR5"/>
<evidence type="ECO:0000259" key="1">
    <source>
        <dbReference type="Pfam" id="PF13349"/>
    </source>
</evidence>